<dbReference type="Proteomes" id="UP000320776">
    <property type="component" value="Chromosome"/>
</dbReference>
<dbReference type="PRINTS" id="PR00260">
    <property type="entry name" value="CHEMTRNSDUCR"/>
</dbReference>
<keyword evidence="14" id="KW-1185">Reference proteome</keyword>
<dbReference type="CDD" id="cd06225">
    <property type="entry name" value="HAMP"/>
    <property type="match status" value="1"/>
</dbReference>
<dbReference type="InterPro" id="IPR003660">
    <property type="entry name" value="HAMP_dom"/>
</dbReference>
<evidence type="ECO:0000256" key="3">
    <source>
        <dbReference type="ARBA" id="ARBA00022500"/>
    </source>
</evidence>
<evidence type="ECO:0000256" key="7">
    <source>
        <dbReference type="ARBA" id="ARBA00023224"/>
    </source>
</evidence>
<evidence type="ECO:0000256" key="5">
    <source>
        <dbReference type="ARBA" id="ARBA00022989"/>
    </source>
</evidence>
<dbReference type="InterPro" id="IPR029151">
    <property type="entry name" value="Sensor-like_sf"/>
</dbReference>
<reference evidence="13 14" key="1">
    <citation type="submission" date="2019-02" db="EMBL/GenBank/DDBJ databases">
        <title>Closed genome of Sporomusa termitida DSM 4440.</title>
        <authorList>
            <person name="Poehlein A."/>
            <person name="Daniel R."/>
        </authorList>
    </citation>
    <scope>NUCLEOTIDE SEQUENCE [LARGE SCALE GENOMIC DNA]</scope>
    <source>
        <strain evidence="13 14">DSM 4440</strain>
    </source>
</reference>
<organism evidence="13 14">
    <name type="scientific">Sporomusa termitida</name>
    <dbReference type="NCBI Taxonomy" id="2377"/>
    <lineage>
        <taxon>Bacteria</taxon>
        <taxon>Bacillati</taxon>
        <taxon>Bacillota</taxon>
        <taxon>Negativicutes</taxon>
        <taxon>Selenomonadales</taxon>
        <taxon>Sporomusaceae</taxon>
        <taxon>Sporomusa</taxon>
    </lineage>
</organism>
<evidence type="ECO:0000256" key="6">
    <source>
        <dbReference type="ARBA" id="ARBA00023136"/>
    </source>
</evidence>
<keyword evidence="5 10" id="KW-1133">Transmembrane helix</keyword>
<protein>
    <submittedName>
        <fullName evidence="13">Methyl-accepting chemotaxis protein (MCP) signaling domain protein</fullName>
    </submittedName>
</protein>
<evidence type="ECO:0000256" key="10">
    <source>
        <dbReference type="SAM" id="Phobius"/>
    </source>
</evidence>
<evidence type="ECO:0000256" key="2">
    <source>
        <dbReference type="ARBA" id="ARBA00022475"/>
    </source>
</evidence>
<feature type="transmembrane region" description="Helical" evidence="10">
    <location>
        <begin position="12"/>
        <end position="33"/>
    </location>
</feature>
<dbReference type="GO" id="GO:0006935">
    <property type="term" value="P:chemotaxis"/>
    <property type="evidence" value="ECO:0007669"/>
    <property type="project" value="UniProtKB-KW"/>
</dbReference>
<keyword evidence="7 9" id="KW-0807">Transducer</keyword>
<feature type="transmembrane region" description="Helical" evidence="10">
    <location>
        <begin position="296"/>
        <end position="315"/>
    </location>
</feature>
<dbReference type="Gene3D" id="6.10.340.10">
    <property type="match status" value="1"/>
</dbReference>
<dbReference type="GO" id="GO:0004888">
    <property type="term" value="F:transmembrane signaling receptor activity"/>
    <property type="evidence" value="ECO:0007669"/>
    <property type="project" value="InterPro"/>
</dbReference>
<evidence type="ECO:0000259" key="12">
    <source>
        <dbReference type="PROSITE" id="PS50885"/>
    </source>
</evidence>
<dbReference type="EMBL" id="CP036259">
    <property type="protein sequence ID" value="QDR82360.1"/>
    <property type="molecule type" value="Genomic_DNA"/>
</dbReference>
<dbReference type="Pfam" id="PF00015">
    <property type="entry name" value="MCPsignal"/>
    <property type="match status" value="1"/>
</dbReference>
<dbReference type="InterPro" id="IPR033479">
    <property type="entry name" value="dCache_1"/>
</dbReference>
<dbReference type="CDD" id="cd12912">
    <property type="entry name" value="PDC2_MCP_like"/>
    <property type="match status" value="1"/>
</dbReference>
<dbReference type="SMART" id="SM00283">
    <property type="entry name" value="MA"/>
    <property type="match status" value="1"/>
</dbReference>
<accession>A0A517DYD0</accession>
<dbReference type="PROSITE" id="PS50111">
    <property type="entry name" value="CHEMOTAXIS_TRANSDUC_2"/>
    <property type="match status" value="1"/>
</dbReference>
<evidence type="ECO:0000256" key="4">
    <source>
        <dbReference type="ARBA" id="ARBA00022692"/>
    </source>
</evidence>
<comment type="subcellular location">
    <subcellularLocation>
        <location evidence="1">Cell membrane</location>
        <topology evidence="1">Multi-pass membrane protein</topology>
    </subcellularLocation>
</comment>
<proteinExistence type="inferred from homology"/>
<keyword evidence="3" id="KW-0145">Chemotaxis</keyword>
<dbReference type="SUPFAM" id="SSF58104">
    <property type="entry name" value="Methyl-accepting chemotaxis protein (MCP) signaling domain"/>
    <property type="match status" value="1"/>
</dbReference>
<dbReference type="Gene3D" id="1.10.287.950">
    <property type="entry name" value="Methyl-accepting chemotaxis protein"/>
    <property type="match status" value="1"/>
</dbReference>
<dbReference type="SMART" id="SM00304">
    <property type="entry name" value="HAMP"/>
    <property type="match status" value="2"/>
</dbReference>
<keyword evidence="2" id="KW-1003">Cell membrane</keyword>
<dbReference type="GO" id="GO:0005886">
    <property type="term" value="C:plasma membrane"/>
    <property type="evidence" value="ECO:0007669"/>
    <property type="project" value="UniProtKB-SubCell"/>
</dbReference>
<dbReference type="SUPFAM" id="SSF103190">
    <property type="entry name" value="Sensory domain-like"/>
    <property type="match status" value="1"/>
</dbReference>
<name>A0A517DYD0_9FIRM</name>
<keyword evidence="4 10" id="KW-0812">Transmembrane</keyword>
<dbReference type="KEGG" id="sted:SPTER_37850"/>
<gene>
    <name evidence="13" type="ORF">SPTER_37850</name>
</gene>
<dbReference type="PROSITE" id="PS50885">
    <property type="entry name" value="HAMP"/>
    <property type="match status" value="1"/>
</dbReference>
<dbReference type="InterPro" id="IPR004090">
    <property type="entry name" value="Chemotax_Me-accpt_rcpt"/>
</dbReference>
<dbReference type="InterPro" id="IPR004089">
    <property type="entry name" value="MCPsignal_dom"/>
</dbReference>
<feature type="domain" description="Methyl-accepting transducer" evidence="11">
    <location>
        <begin position="389"/>
        <end position="625"/>
    </location>
</feature>
<feature type="domain" description="HAMP" evidence="12">
    <location>
        <begin position="317"/>
        <end position="370"/>
    </location>
</feature>
<dbReference type="RefSeq" id="WP_170233323.1">
    <property type="nucleotide sequence ID" value="NZ_CP036259.1"/>
</dbReference>
<dbReference type="CDD" id="cd18773">
    <property type="entry name" value="PDC1_HK_sensor"/>
    <property type="match status" value="1"/>
</dbReference>
<dbReference type="Pfam" id="PF02743">
    <property type="entry name" value="dCache_1"/>
    <property type="match status" value="1"/>
</dbReference>
<dbReference type="PANTHER" id="PTHR32089">
    <property type="entry name" value="METHYL-ACCEPTING CHEMOTAXIS PROTEIN MCPB"/>
    <property type="match status" value="1"/>
</dbReference>
<evidence type="ECO:0000313" key="13">
    <source>
        <dbReference type="EMBL" id="QDR82360.1"/>
    </source>
</evidence>
<comment type="similarity">
    <text evidence="8">Belongs to the methyl-accepting chemotaxis (MCP) protein family.</text>
</comment>
<sequence length="675" mass="72012">MQINNSIRKKLLMMLLPFFILSFGILSTVSYYLSKQSLAISTEATAVAVGNDYANRLQANVMKLMTHLEDLASVPVMQNANDRAQMIAMMAETKQRVGVFDNVAFIYLDGLAVRLDGSTAKLGDREYFRKVVDTQKAYASEPLIARATGKAAVNLAVPVFNGGKLTGVLVGNYSLEGLSKLMQGVKFADSGYGFVCDDSGLLIAHPTMPEIVNKLDLSKKQVDPELKLKETELDDKLLHLFQASLDQPAVGEYRFGNIKQTGVFTPVNLPGGQRWITVVAAPAAELTKAASGLARTVLLVSLVFTIVAVIFVVVLSKRFAGPIQLIRDECLLLAGGDFRELQASVQSADEIGQLAQGFRTMRNNLRNLVTKVQLQAEQVAASSEELTASAQQSAEAANQMAVSITEMAQGAEQQAGLSSQISVVSSQISVRAEEISATMQEAAEIAGNTAQEAEQGRQAVEQAVGQMNKIGQGSEAVQAAITELAQGSQAIREIVSLISNIAGQTNLLALNAAIEAARAGEYGRGFAVVAEEVRKLAEESNQAAHQIGELIQKNQVNMDQAVAATQAGASGIKEGIAVVDTAGETFQKIVGAIMQLSAQIKEISEAINQMAEGSRTLVTSIQEIDQVNKKNNGEVQTVSAATEEQSASMEEIASSSNNLAKLAADLQEAVEKFKL</sequence>
<evidence type="ECO:0000313" key="14">
    <source>
        <dbReference type="Proteomes" id="UP000320776"/>
    </source>
</evidence>
<dbReference type="CDD" id="cd11386">
    <property type="entry name" value="MCP_signal"/>
    <property type="match status" value="1"/>
</dbReference>
<evidence type="ECO:0000256" key="9">
    <source>
        <dbReference type="PROSITE-ProRule" id="PRU00284"/>
    </source>
</evidence>
<keyword evidence="6 10" id="KW-0472">Membrane</keyword>
<evidence type="ECO:0000256" key="8">
    <source>
        <dbReference type="ARBA" id="ARBA00029447"/>
    </source>
</evidence>
<evidence type="ECO:0000259" key="11">
    <source>
        <dbReference type="PROSITE" id="PS50111"/>
    </source>
</evidence>
<dbReference type="Gene3D" id="3.30.450.20">
    <property type="entry name" value="PAS domain"/>
    <property type="match status" value="1"/>
</dbReference>
<dbReference type="AlphaFoldDB" id="A0A517DYD0"/>
<dbReference type="PANTHER" id="PTHR32089:SF112">
    <property type="entry name" value="LYSOZYME-LIKE PROTEIN-RELATED"/>
    <property type="match status" value="1"/>
</dbReference>
<evidence type="ECO:0000256" key="1">
    <source>
        <dbReference type="ARBA" id="ARBA00004651"/>
    </source>
</evidence>
<dbReference type="Pfam" id="PF00672">
    <property type="entry name" value="HAMP"/>
    <property type="match status" value="1"/>
</dbReference>
<dbReference type="GO" id="GO:0007165">
    <property type="term" value="P:signal transduction"/>
    <property type="evidence" value="ECO:0007669"/>
    <property type="project" value="UniProtKB-KW"/>
</dbReference>